<dbReference type="Proteomes" id="UP000427769">
    <property type="component" value="Chromosome"/>
</dbReference>
<proteinExistence type="predicted"/>
<reference evidence="1 2" key="1">
    <citation type="submission" date="2019-11" db="EMBL/GenBank/DDBJ databases">
        <title>Comparative genomics of hydrocarbon-degrading Desulfosarcina strains.</title>
        <authorList>
            <person name="Watanabe M."/>
            <person name="Kojima H."/>
            <person name="Fukui M."/>
        </authorList>
    </citation>
    <scope>NUCLEOTIDE SEQUENCE [LARGE SCALE GENOMIC DNA]</scope>
    <source>
        <strain evidence="1 2">PP31</strain>
    </source>
</reference>
<evidence type="ECO:0000313" key="2">
    <source>
        <dbReference type="Proteomes" id="UP000427769"/>
    </source>
</evidence>
<dbReference type="RefSeq" id="WP_155307004.1">
    <property type="nucleotide sequence ID" value="NZ_AP021875.1"/>
</dbReference>
<dbReference type="AlphaFoldDB" id="A0A5K7ZF01"/>
<keyword evidence="2" id="KW-1185">Reference proteome</keyword>
<protein>
    <recommendedName>
        <fullName evidence="3">DUF3108 domain-containing protein</fullName>
    </recommendedName>
</protein>
<sequence length="235" mass="26694">MKLQKNLSRLAILVWAPILLAVFVLVPIAAAAPAMPMTDEEIHHYREVTGTTSEEVCWHLTRGDTLILTYTSPTERHVTTTGSGYRTIRWQVTDTADGTDFVAERSEDTIVIKGRFKGEPIHQRLDIDDAPWYQATSLSLRGLIASNDSHRVFWTIRPDTLTPHKIKAVKKEIETVASEENQKKLQHIRLRTTGMLAPFWKSDYWFTLPRGIFQRFEGPSGPPGSPMTVVTRLDR</sequence>
<evidence type="ECO:0008006" key="3">
    <source>
        <dbReference type="Google" id="ProtNLM"/>
    </source>
</evidence>
<dbReference type="KEGG" id="dwd:DSCW_57780"/>
<dbReference type="EMBL" id="AP021875">
    <property type="protein sequence ID" value="BBO78361.1"/>
    <property type="molecule type" value="Genomic_DNA"/>
</dbReference>
<evidence type="ECO:0000313" key="1">
    <source>
        <dbReference type="EMBL" id="BBO78361.1"/>
    </source>
</evidence>
<organism evidence="1 2">
    <name type="scientific">Desulfosarcina widdelii</name>
    <dbReference type="NCBI Taxonomy" id="947919"/>
    <lineage>
        <taxon>Bacteria</taxon>
        <taxon>Pseudomonadati</taxon>
        <taxon>Thermodesulfobacteriota</taxon>
        <taxon>Desulfobacteria</taxon>
        <taxon>Desulfobacterales</taxon>
        <taxon>Desulfosarcinaceae</taxon>
        <taxon>Desulfosarcina</taxon>
    </lineage>
</organism>
<gene>
    <name evidence="1" type="ORF">DSCW_57780</name>
</gene>
<accession>A0A5K7ZF01</accession>
<dbReference type="OrthoDB" id="5405739at2"/>
<name>A0A5K7ZF01_9BACT</name>